<feature type="transmembrane region" description="Helical" evidence="7">
    <location>
        <begin position="176"/>
        <end position="193"/>
    </location>
</feature>
<organism evidence="9 10">
    <name type="scientific">Phaeodactylibacter luteus</name>
    <dbReference type="NCBI Taxonomy" id="1564516"/>
    <lineage>
        <taxon>Bacteria</taxon>
        <taxon>Pseudomonadati</taxon>
        <taxon>Bacteroidota</taxon>
        <taxon>Saprospiria</taxon>
        <taxon>Saprospirales</taxon>
        <taxon>Haliscomenobacteraceae</taxon>
        <taxon>Phaeodactylibacter</taxon>
    </lineage>
</organism>
<dbReference type="PANTHER" id="PTHR43731:SF14">
    <property type="entry name" value="PRESENILIN-ASSOCIATED RHOMBOID-LIKE PROTEIN, MITOCHONDRIAL"/>
    <property type="match status" value="1"/>
</dbReference>
<dbReference type="RefSeq" id="WP_147168748.1">
    <property type="nucleotide sequence ID" value="NZ_VOOR01000043.1"/>
</dbReference>
<dbReference type="OrthoDB" id="9807874at2"/>
<evidence type="ECO:0000256" key="6">
    <source>
        <dbReference type="ARBA" id="ARBA00023136"/>
    </source>
</evidence>
<evidence type="ECO:0000313" key="9">
    <source>
        <dbReference type="EMBL" id="TXB61852.1"/>
    </source>
</evidence>
<evidence type="ECO:0000256" key="4">
    <source>
        <dbReference type="ARBA" id="ARBA00022801"/>
    </source>
</evidence>
<keyword evidence="6 7" id="KW-0472">Membrane</keyword>
<gene>
    <name evidence="9" type="ORF">FRY97_16890</name>
</gene>
<feature type="domain" description="Peptidase S54 rhomboid" evidence="8">
    <location>
        <begin position="64"/>
        <end position="216"/>
    </location>
</feature>
<feature type="transmembrane region" description="Helical" evidence="7">
    <location>
        <begin position="199"/>
        <end position="216"/>
    </location>
</feature>
<keyword evidence="10" id="KW-1185">Reference proteome</keyword>
<evidence type="ECO:0000313" key="10">
    <source>
        <dbReference type="Proteomes" id="UP000321580"/>
    </source>
</evidence>
<feature type="transmembrane region" description="Helical" evidence="7">
    <location>
        <begin position="103"/>
        <end position="121"/>
    </location>
</feature>
<dbReference type="GO" id="GO:0006508">
    <property type="term" value="P:proteolysis"/>
    <property type="evidence" value="ECO:0007669"/>
    <property type="project" value="UniProtKB-KW"/>
</dbReference>
<comment type="similarity">
    <text evidence="2">Belongs to the peptidase S54 family.</text>
</comment>
<dbReference type="GO" id="GO:0004252">
    <property type="term" value="F:serine-type endopeptidase activity"/>
    <property type="evidence" value="ECO:0007669"/>
    <property type="project" value="InterPro"/>
</dbReference>
<sequence length="223" mass="25319">MFRVTEVVKHLLFINILMYLGTMLLGDPGPGVMNDLVNERMTDFSNWGRFRLAMFYPTSDYFRPYQLVSHMFMHSDLRHLFFNMFAIFMFAPPLEATWGPKRFLFYYLFTGFGAALLHTLVRAIDLGGADTSAFMANVPVLGASGSVFGVLIGYGMLFPESRIMLLIPPIPLKAKYFVLIYAGIELFMGLGNFNTGVAHYAHLGGALFGFLLILYWRRYGSRL</sequence>
<dbReference type="Pfam" id="PF01694">
    <property type="entry name" value="Rhomboid"/>
    <property type="match status" value="1"/>
</dbReference>
<dbReference type="InterPro" id="IPR050925">
    <property type="entry name" value="Rhomboid_protease_S54"/>
</dbReference>
<dbReference type="GO" id="GO:0016020">
    <property type="term" value="C:membrane"/>
    <property type="evidence" value="ECO:0007669"/>
    <property type="project" value="UniProtKB-SubCell"/>
</dbReference>
<accession>A0A5C6RKK0</accession>
<evidence type="ECO:0000256" key="7">
    <source>
        <dbReference type="SAM" id="Phobius"/>
    </source>
</evidence>
<reference evidence="9 10" key="1">
    <citation type="submission" date="2019-08" db="EMBL/GenBank/DDBJ databases">
        <title>Genome of Phaeodactylibacter luteus.</title>
        <authorList>
            <person name="Bowman J.P."/>
        </authorList>
    </citation>
    <scope>NUCLEOTIDE SEQUENCE [LARGE SCALE GENOMIC DNA]</scope>
    <source>
        <strain evidence="9 10">KCTC 42180</strain>
    </source>
</reference>
<evidence type="ECO:0000256" key="1">
    <source>
        <dbReference type="ARBA" id="ARBA00004141"/>
    </source>
</evidence>
<dbReference type="SUPFAM" id="SSF144091">
    <property type="entry name" value="Rhomboid-like"/>
    <property type="match status" value="1"/>
</dbReference>
<feature type="transmembrane region" description="Helical" evidence="7">
    <location>
        <begin position="7"/>
        <end position="26"/>
    </location>
</feature>
<dbReference type="InterPro" id="IPR035952">
    <property type="entry name" value="Rhomboid-like_sf"/>
</dbReference>
<evidence type="ECO:0000256" key="5">
    <source>
        <dbReference type="ARBA" id="ARBA00022989"/>
    </source>
</evidence>
<keyword evidence="5 7" id="KW-1133">Transmembrane helix</keyword>
<protein>
    <submittedName>
        <fullName evidence="9">Rhomboid family intramembrane serine protease</fullName>
    </submittedName>
</protein>
<evidence type="ECO:0000256" key="2">
    <source>
        <dbReference type="ARBA" id="ARBA00009045"/>
    </source>
</evidence>
<dbReference type="EMBL" id="VOOR01000043">
    <property type="protein sequence ID" value="TXB61852.1"/>
    <property type="molecule type" value="Genomic_DNA"/>
</dbReference>
<evidence type="ECO:0000256" key="3">
    <source>
        <dbReference type="ARBA" id="ARBA00022692"/>
    </source>
</evidence>
<evidence type="ECO:0000259" key="8">
    <source>
        <dbReference type="Pfam" id="PF01694"/>
    </source>
</evidence>
<dbReference type="PANTHER" id="PTHR43731">
    <property type="entry name" value="RHOMBOID PROTEASE"/>
    <property type="match status" value="1"/>
</dbReference>
<dbReference type="AlphaFoldDB" id="A0A5C6RKK0"/>
<feature type="transmembrane region" description="Helical" evidence="7">
    <location>
        <begin position="71"/>
        <end position="91"/>
    </location>
</feature>
<dbReference type="Proteomes" id="UP000321580">
    <property type="component" value="Unassembled WGS sequence"/>
</dbReference>
<keyword evidence="9" id="KW-0645">Protease</keyword>
<dbReference type="Gene3D" id="1.20.1540.10">
    <property type="entry name" value="Rhomboid-like"/>
    <property type="match status" value="1"/>
</dbReference>
<proteinExistence type="inferred from homology"/>
<comment type="caution">
    <text evidence="9">The sequence shown here is derived from an EMBL/GenBank/DDBJ whole genome shotgun (WGS) entry which is preliminary data.</text>
</comment>
<keyword evidence="3 7" id="KW-0812">Transmembrane</keyword>
<comment type="subcellular location">
    <subcellularLocation>
        <location evidence="1">Membrane</location>
        <topology evidence="1">Multi-pass membrane protein</topology>
    </subcellularLocation>
</comment>
<feature type="transmembrane region" description="Helical" evidence="7">
    <location>
        <begin position="133"/>
        <end position="155"/>
    </location>
</feature>
<name>A0A5C6RKK0_9BACT</name>
<keyword evidence="4" id="KW-0378">Hydrolase</keyword>
<dbReference type="InterPro" id="IPR022764">
    <property type="entry name" value="Peptidase_S54_rhomboid_dom"/>
</dbReference>